<evidence type="ECO:0000256" key="12">
    <source>
        <dbReference type="SAM" id="MobiDB-lite"/>
    </source>
</evidence>
<evidence type="ECO:0000259" key="15">
    <source>
        <dbReference type="SMART" id="SM01310"/>
    </source>
</evidence>
<keyword evidence="10" id="KW-0472">Membrane</keyword>
<feature type="domain" description="Rapamycin-insensitive companion of mTOR middle" evidence="13">
    <location>
        <begin position="642"/>
        <end position="850"/>
    </location>
</feature>
<comment type="caution">
    <text evidence="16">The sequence shown here is derived from an EMBL/GenBank/DDBJ whole genome shotgun (WGS) entry which is preliminary data.</text>
</comment>
<keyword evidence="9" id="KW-0496">Mitochondrion</keyword>
<feature type="compositionally biased region" description="Polar residues" evidence="12">
    <location>
        <begin position="1277"/>
        <end position="1301"/>
    </location>
</feature>
<comment type="similarity">
    <text evidence="2">Belongs to the complex I NDUFS4 subunit family.</text>
</comment>
<sequence length="1430" mass="161466">MPPHLAPPGGGTLNHSASASSLSISLVTASSDTIDVFSFSDLEGKDYGEQLEVLDGRLVKENRIREGAQNLLDMPLADKLRRQVQSELEAANNRIDAIKNKRSDIQTAIRGKLQQHRRKEEPDEKGMIVVATGQRMILTSDTGEDFRTALHNAQGYIATLVSLRASATESGVNGESSKPDSKWIETMRKLGNVLQKSVRVRYEMKVSDVVEAVIPALADKCSIQCRAIAYRVIRHSLVDVDSVRNLRKQNIDWYLIRTLHRDTKFAAEKEQVIKLIRTIVEVGTIRREMQNGDDCGIVPLSEPVMRALVAVAEHAEDPFRLICIQTLAELIVMDIDLVAKTGGIRFLLHAFGEGPIEMAPILAFTFLHIVESPRSRAYLNVGIDLEIALSAITDAYGKGVEHADRMKSCVKVVLLMLRTWSGLMYFCMDDMRAIRSLVDTLRIPSLETREIIINMFFDLFNIKSPEWYQTFITGRRLTMYRSRDGHKAEKNDTEPSARDFQTLKLTDQYLALLLLVFTDAGLLDALTSMIEESTTGTNLSRKATLLMGEILQMSNRILPLSVAARIQALPQIFRMASEYQDGENRIVGTSVLSAIDSLNRNRTRLEPGLVKNYRVRSNSVDDAVRRGQRQVEQVKLKMGMQMDDRTFQNSLLETQVMFTKDHAKWNFDTIQELIEGPLLNTKRMDEAIKGARFIRRLMSFFHPFSRRFADIHKTSVTSRWVKLGCSLLTTLMASTDGIRYLSSEDPFMGQIVKCFAQLDPFNGAPDSDPIFSKRRIADTLTYGYLEMLGTLSKHKEGMEQSREDLIKGIIENLDYTIDGHPRIVLSKALTTSNKKIQIIATRHLGELIRRAPIAGAWMLRLLLTQLYDPSAEVREEAVQILEEACESKAVLELVVEMRPTLDHLGDVGNSLLLKFMSTPTGFRYLFDSGYIDREMDAWYSERNLYYVVQVETFLAHIFSNSISGEEEEGVVPPHFYGEMSKTELGCQILQEKGHFADFAQFIRQHGHESEDPDLIMRLKSTLWAVGNIGATEGGLPFLEEEEIIPTVMDIANNSPIPTVRGTCFFMLGLISSTSQGCEILDDYRWEATLTPMGLPTGLCIPVDVDKFISLPSWRHHIPEQNESQLIPPTAENELEVLTAIQNLANTVIANAASRSLARMKSRPEYKAVFSSPVMLYRALHTMSTARYRLPVRRYILELFSIEWDEGVVNAFIDCAASLKAKSSYRPSESDLNRRLSMFNRPRRASESEGEEDVEDDPSRPPVASERPAISLRPKTLRQASSDAISNPKGLQNTTKTETSVTAPAPARDVMTADVVSGAPAELRYRQVRIYKPTRNTMQSGSGKSNRWRIDFDILQGGGRWENPLMGWASSADYMQGTRLSFRSKEDAMHFAEKQGWDYYVQPETVERIPPKNYSENYLYRPNKLRIHKTK</sequence>
<dbReference type="Pfam" id="PF14663">
    <property type="entry name" value="RasGEF_N_2"/>
    <property type="match status" value="1"/>
</dbReference>
<dbReference type="InterPro" id="IPR029451">
    <property type="entry name" value="RICTOR_M"/>
</dbReference>
<dbReference type="PANTHER" id="PTHR13298:SF11">
    <property type="entry name" value="RAPAMYCIN-INSENSITIVE COMPANION OF MTOR"/>
    <property type="match status" value="1"/>
</dbReference>
<dbReference type="Pfam" id="PF04800">
    <property type="entry name" value="NDUS4"/>
    <property type="match status" value="1"/>
</dbReference>
<evidence type="ECO:0000256" key="8">
    <source>
        <dbReference type="ARBA" id="ARBA00022982"/>
    </source>
</evidence>
<dbReference type="InterPro" id="IPR036274">
    <property type="entry name" value="HR1_rpt_sf"/>
</dbReference>
<feature type="domain" description="Rapamycin-insensitive companion of mTOR N-terminal" evidence="14">
    <location>
        <begin position="184"/>
        <end position="559"/>
    </location>
</feature>
<dbReference type="SMART" id="SM01310">
    <property type="entry name" value="RICTOR_V"/>
    <property type="match status" value="1"/>
</dbReference>
<dbReference type="Pfam" id="PF14666">
    <property type="entry name" value="RICTOR_M"/>
    <property type="match status" value="1"/>
</dbReference>
<dbReference type="Pfam" id="PF14668">
    <property type="entry name" value="RICTOR_V"/>
    <property type="match status" value="1"/>
</dbReference>
<dbReference type="Gene3D" id="1.25.10.10">
    <property type="entry name" value="Leucine-rich Repeat Variant"/>
    <property type="match status" value="1"/>
</dbReference>
<dbReference type="InterPro" id="IPR016024">
    <property type="entry name" value="ARM-type_fold"/>
</dbReference>
<dbReference type="SUPFAM" id="SSF46585">
    <property type="entry name" value="HR1 repeat"/>
    <property type="match status" value="1"/>
</dbReference>
<dbReference type="InterPro" id="IPR028268">
    <property type="entry name" value="Pianissimo_fam"/>
</dbReference>
<dbReference type="GO" id="GO:0038203">
    <property type="term" value="P:TORC2 signaling"/>
    <property type="evidence" value="ECO:0007669"/>
    <property type="project" value="TreeGrafter"/>
</dbReference>
<dbReference type="Gene3D" id="1.10.287.160">
    <property type="entry name" value="HR1 repeat"/>
    <property type="match status" value="1"/>
</dbReference>
<dbReference type="InterPro" id="IPR006885">
    <property type="entry name" value="NADH_UbQ_FeS_4_mit-like"/>
</dbReference>
<evidence type="ECO:0008006" key="18">
    <source>
        <dbReference type="Google" id="ProtNLM"/>
    </source>
</evidence>
<dbReference type="InterPro" id="IPR038532">
    <property type="entry name" value="NDUFS4-like_sf"/>
</dbReference>
<evidence type="ECO:0000256" key="11">
    <source>
        <dbReference type="SAM" id="Coils"/>
    </source>
</evidence>
<evidence type="ECO:0000259" key="13">
    <source>
        <dbReference type="SMART" id="SM01307"/>
    </source>
</evidence>
<organism evidence="16 17">
    <name type="scientific">Paramarasmius palmivorus</name>
    <dbReference type="NCBI Taxonomy" id="297713"/>
    <lineage>
        <taxon>Eukaryota</taxon>
        <taxon>Fungi</taxon>
        <taxon>Dikarya</taxon>
        <taxon>Basidiomycota</taxon>
        <taxon>Agaricomycotina</taxon>
        <taxon>Agaricomycetes</taxon>
        <taxon>Agaricomycetidae</taxon>
        <taxon>Agaricales</taxon>
        <taxon>Marasmiineae</taxon>
        <taxon>Marasmiaceae</taxon>
        <taxon>Paramarasmius</taxon>
    </lineage>
</organism>
<evidence type="ECO:0000256" key="6">
    <source>
        <dbReference type="ARBA" id="ARBA00022792"/>
    </source>
</evidence>
<keyword evidence="8" id="KW-0249">Electron transport</keyword>
<dbReference type="GO" id="GO:0022900">
    <property type="term" value="P:electron transport chain"/>
    <property type="evidence" value="ECO:0007669"/>
    <property type="project" value="InterPro"/>
</dbReference>
<evidence type="ECO:0000256" key="2">
    <source>
        <dbReference type="ARBA" id="ARBA00005882"/>
    </source>
</evidence>
<evidence type="ECO:0000256" key="5">
    <source>
        <dbReference type="ARBA" id="ARBA00022660"/>
    </source>
</evidence>
<keyword evidence="4" id="KW-0813">Transport</keyword>
<dbReference type="InterPro" id="IPR029453">
    <property type="entry name" value="Rictor_IV"/>
</dbReference>
<dbReference type="Pfam" id="PF14664">
    <property type="entry name" value="RICTOR_N"/>
    <property type="match status" value="1"/>
</dbReference>
<feature type="domain" description="Rapamycin-insensitive companion of mTOR" evidence="15">
    <location>
        <begin position="1015"/>
        <end position="1087"/>
    </location>
</feature>
<evidence type="ECO:0000256" key="9">
    <source>
        <dbReference type="ARBA" id="ARBA00023128"/>
    </source>
</evidence>
<proteinExistence type="inferred from homology"/>
<comment type="subcellular location">
    <subcellularLocation>
        <location evidence="1">Mitochondrion inner membrane</location>
    </subcellularLocation>
</comment>
<evidence type="ECO:0000313" key="16">
    <source>
        <dbReference type="EMBL" id="KAK7056870.1"/>
    </source>
</evidence>
<dbReference type="FunFam" id="3.30.160.190:FF:000001">
    <property type="entry name" value="NADH-ubiquinone oxidoreductase 21 kDa subunit mitochondrial"/>
    <property type="match status" value="1"/>
</dbReference>
<dbReference type="GO" id="GO:0005743">
    <property type="term" value="C:mitochondrial inner membrane"/>
    <property type="evidence" value="ECO:0007669"/>
    <property type="project" value="UniProtKB-SubCell"/>
</dbReference>
<keyword evidence="7" id="KW-0809">Transit peptide</keyword>
<keyword evidence="5" id="KW-0679">Respiratory chain</keyword>
<name>A0AAW0DY51_9AGAR</name>
<dbReference type="PANTHER" id="PTHR13298">
    <property type="entry name" value="CYTOSOLIC REGULATOR PIANISSIMO"/>
    <property type="match status" value="1"/>
</dbReference>
<dbReference type="Gene3D" id="3.30.160.190">
    <property type="entry name" value="atu1810 like domain"/>
    <property type="match status" value="1"/>
</dbReference>
<dbReference type="Proteomes" id="UP001383192">
    <property type="component" value="Unassembled WGS sequence"/>
</dbReference>
<dbReference type="SMART" id="SM01307">
    <property type="entry name" value="RICTOR_M"/>
    <property type="match status" value="1"/>
</dbReference>
<evidence type="ECO:0000256" key="4">
    <source>
        <dbReference type="ARBA" id="ARBA00022448"/>
    </source>
</evidence>
<accession>A0AAW0DY51</accession>
<keyword evidence="17" id="KW-1185">Reference proteome</keyword>
<dbReference type="InterPro" id="IPR011989">
    <property type="entry name" value="ARM-like"/>
</dbReference>
<evidence type="ECO:0000256" key="3">
    <source>
        <dbReference type="ARBA" id="ARBA00008878"/>
    </source>
</evidence>
<evidence type="ECO:0000256" key="10">
    <source>
        <dbReference type="ARBA" id="ARBA00023136"/>
    </source>
</evidence>
<dbReference type="InterPro" id="IPR028267">
    <property type="entry name" value="Pianissimo_N"/>
</dbReference>
<evidence type="ECO:0000256" key="1">
    <source>
        <dbReference type="ARBA" id="ARBA00004273"/>
    </source>
</evidence>
<evidence type="ECO:0000259" key="14">
    <source>
        <dbReference type="SMART" id="SM01308"/>
    </source>
</evidence>
<feature type="coiled-coil region" evidence="11">
    <location>
        <begin position="81"/>
        <end position="108"/>
    </location>
</feature>
<dbReference type="GO" id="GO:0031932">
    <property type="term" value="C:TORC2 complex"/>
    <property type="evidence" value="ECO:0007669"/>
    <property type="project" value="InterPro"/>
</dbReference>
<evidence type="ECO:0000313" key="17">
    <source>
        <dbReference type="Proteomes" id="UP001383192"/>
    </source>
</evidence>
<dbReference type="SUPFAM" id="SSF48371">
    <property type="entry name" value="ARM repeat"/>
    <property type="match status" value="1"/>
</dbReference>
<gene>
    <name evidence="16" type="ORF">VNI00_002587</name>
</gene>
<comment type="similarity">
    <text evidence="3">Belongs to the RICTOR family.</text>
</comment>
<protein>
    <recommendedName>
        <fullName evidence="18">Rapamycin-insensitive companion of mTOR, N-term-domain-containing protein</fullName>
    </recommendedName>
</protein>
<dbReference type="InterPro" id="IPR029452">
    <property type="entry name" value="RICTOR_V"/>
</dbReference>
<dbReference type="SMART" id="SM01308">
    <property type="entry name" value="RICTOR_N"/>
    <property type="match status" value="1"/>
</dbReference>
<keyword evidence="6" id="KW-0999">Mitochondrion inner membrane</keyword>
<dbReference type="EMBL" id="JAYKXP010000006">
    <property type="protein sequence ID" value="KAK7056870.1"/>
    <property type="molecule type" value="Genomic_DNA"/>
</dbReference>
<dbReference type="SMART" id="SM01303">
    <property type="entry name" value="RasGEF_N_2"/>
    <property type="match status" value="1"/>
</dbReference>
<evidence type="ECO:0000256" key="7">
    <source>
        <dbReference type="ARBA" id="ARBA00022946"/>
    </source>
</evidence>
<feature type="region of interest" description="Disordered" evidence="12">
    <location>
        <begin position="1235"/>
        <end position="1302"/>
    </location>
</feature>
<keyword evidence="11" id="KW-0175">Coiled coil</keyword>
<reference evidence="16 17" key="1">
    <citation type="submission" date="2024-01" db="EMBL/GenBank/DDBJ databases">
        <title>A draft genome for a cacao thread blight-causing isolate of Paramarasmius palmivorus.</title>
        <authorList>
            <person name="Baruah I.K."/>
            <person name="Bukari Y."/>
            <person name="Amoako-Attah I."/>
            <person name="Meinhardt L.W."/>
            <person name="Bailey B.A."/>
            <person name="Cohen S.P."/>
        </authorList>
    </citation>
    <scope>NUCLEOTIDE SEQUENCE [LARGE SCALE GENOMIC DNA]</scope>
    <source>
        <strain evidence="16 17">GH-12</strain>
    </source>
</reference>